<accession>A0ACC1SF90</accession>
<sequence>MHRSLGLSFLTLLIFAAFAYASSGDRAQSFQSCIVKCESRTCPYTHATPLLDRLTFWTCADACKYRCMHYLTDFAIQAGTSIEQYYGKWPFWRKGGMQEPASVMFSVLNGLFHWWGVERLRNRVPVGHPMKKYYLRFAMVSINAWVWSSVFHTRDLPFTEKMDYFSAALAIMYAFYYTVVRLFHLYTPATTPQINPSPRHIVRRFLAFVCAGAFLAHVTYLTFLPRFDYSYNMIANLIVGMAHNILWLLYSLPASLSVLHRFPGRPKSYRPSYASKAALFVVLTTAATALELFDFPPWGRYIDAHALWHLSTVPIIPFWYEFLIQDARDDGWKPRL</sequence>
<name>A0ACC1SF90_9APHY</name>
<evidence type="ECO:0000313" key="1">
    <source>
        <dbReference type="EMBL" id="KAJ3538520.1"/>
    </source>
</evidence>
<comment type="caution">
    <text evidence="1">The sequence shown here is derived from an EMBL/GenBank/DDBJ whole genome shotgun (WGS) entry which is preliminary data.</text>
</comment>
<keyword evidence="2" id="KW-1185">Reference proteome</keyword>
<protein>
    <submittedName>
        <fullName evidence="1">Uncharacterized protein</fullName>
    </submittedName>
</protein>
<dbReference type="EMBL" id="JANHOG010001351">
    <property type="protein sequence ID" value="KAJ3538520.1"/>
    <property type="molecule type" value="Genomic_DNA"/>
</dbReference>
<evidence type="ECO:0000313" key="2">
    <source>
        <dbReference type="Proteomes" id="UP001148662"/>
    </source>
</evidence>
<proteinExistence type="predicted"/>
<dbReference type="Proteomes" id="UP001148662">
    <property type="component" value="Unassembled WGS sequence"/>
</dbReference>
<reference evidence="1" key="1">
    <citation type="submission" date="2022-07" db="EMBL/GenBank/DDBJ databases">
        <title>Genome Sequence of Phlebia brevispora.</title>
        <authorList>
            <person name="Buettner E."/>
        </authorList>
    </citation>
    <scope>NUCLEOTIDE SEQUENCE</scope>
    <source>
        <strain evidence="1">MPL23</strain>
    </source>
</reference>
<gene>
    <name evidence="1" type="ORF">NM688_g6509</name>
</gene>
<organism evidence="1 2">
    <name type="scientific">Phlebia brevispora</name>
    <dbReference type="NCBI Taxonomy" id="194682"/>
    <lineage>
        <taxon>Eukaryota</taxon>
        <taxon>Fungi</taxon>
        <taxon>Dikarya</taxon>
        <taxon>Basidiomycota</taxon>
        <taxon>Agaricomycotina</taxon>
        <taxon>Agaricomycetes</taxon>
        <taxon>Polyporales</taxon>
        <taxon>Meruliaceae</taxon>
        <taxon>Phlebia</taxon>
    </lineage>
</organism>